<dbReference type="EMBL" id="JAUEPR010000020">
    <property type="protein sequence ID" value="KAK0476313.1"/>
    <property type="molecule type" value="Genomic_DNA"/>
</dbReference>
<organism evidence="2 3">
    <name type="scientific">Armillaria novae-zelandiae</name>
    <dbReference type="NCBI Taxonomy" id="153914"/>
    <lineage>
        <taxon>Eukaryota</taxon>
        <taxon>Fungi</taxon>
        <taxon>Dikarya</taxon>
        <taxon>Basidiomycota</taxon>
        <taxon>Agaricomycotina</taxon>
        <taxon>Agaricomycetes</taxon>
        <taxon>Agaricomycetidae</taxon>
        <taxon>Agaricales</taxon>
        <taxon>Marasmiineae</taxon>
        <taxon>Physalacriaceae</taxon>
        <taxon>Armillaria</taxon>
    </lineage>
</organism>
<feature type="compositionally biased region" description="Basic and acidic residues" evidence="1">
    <location>
        <begin position="1"/>
        <end position="10"/>
    </location>
</feature>
<name>A0AA39P2F7_9AGAR</name>
<accession>A0AA39P2F7</accession>
<gene>
    <name evidence="2" type="ORF">IW261DRAFT_1421624</name>
</gene>
<protein>
    <submittedName>
        <fullName evidence="2">Uncharacterized protein</fullName>
    </submittedName>
</protein>
<evidence type="ECO:0000256" key="1">
    <source>
        <dbReference type="SAM" id="MobiDB-lite"/>
    </source>
</evidence>
<reference evidence="2" key="1">
    <citation type="submission" date="2023-06" db="EMBL/GenBank/DDBJ databases">
        <authorList>
            <consortium name="Lawrence Berkeley National Laboratory"/>
            <person name="Ahrendt S."/>
            <person name="Sahu N."/>
            <person name="Indic B."/>
            <person name="Wong-Bajracharya J."/>
            <person name="Merenyi Z."/>
            <person name="Ke H.-M."/>
            <person name="Monk M."/>
            <person name="Kocsube S."/>
            <person name="Drula E."/>
            <person name="Lipzen A."/>
            <person name="Balint B."/>
            <person name="Henrissat B."/>
            <person name="Andreopoulos B."/>
            <person name="Martin F.M."/>
            <person name="Harder C.B."/>
            <person name="Rigling D."/>
            <person name="Ford K.L."/>
            <person name="Foster G.D."/>
            <person name="Pangilinan J."/>
            <person name="Papanicolaou A."/>
            <person name="Barry K."/>
            <person name="LaButti K."/>
            <person name="Viragh M."/>
            <person name="Koriabine M."/>
            <person name="Yan M."/>
            <person name="Riley R."/>
            <person name="Champramary S."/>
            <person name="Plett K.L."/>
            <person name="Tsai I.J."/>
            <person name="Slot J."/>
            <person name="Sipos G."/>
            <person name="Plett J."/>
            <person name="Nagy L.G."/>
            <person name="Grigoriev I.V."/>
        </authorList>
    </citation>
    <scope>NUCLEOTIDE SEQUENCE</scope>
    <source>
        <strain evidence="2">ICMP 16352</strain>
    </source>
</reference>
<feature type="region of interest" description="Disordered" evidence="1">
    <location>
        <begin position="1"/>
        <end position="24"/>
    </location>
</feature>
<dbReference type="AlphaFoldDB" id="A0AA39P2F7"/>
<keyword evidence="3" id="KW-1185">Reference proteome</keyword>
<evidence type="ECO:0000313" key="2">
    <source>
        <dbReference type="EMBL" id="KAK0476313.1"/>
    </source>
</evidence>
<sequence length="295" mass="33619">MSTPASEDHLPNSPGNSSDGSFTFADTLVPLVSPIKPEDTENDESKDVERAWPTSVPLHTFAQHSNLRDRKDHVLQILKLGTKIGKGLRTAEFLSFNQYSMTFSEETLKMDMLFRHPVAAPTDDEEHVYRLHPSLYQDFRTLLSTKCSMAAKSLQYFRYWDLVEPVWGLDVRLYLTANNFEIYALQYRIRVEQFLYRLDTVHDWEKLCTRVFLQEELLAAQCDADKAHIKKEDGSSIPHTPAPSKSTPKSKTPHFATADVASDWDLGGSSQNFGLFSPSDRFKDKSISWIQPARA</sequence>
<dbReference type="Proteomes" id="UP001175227">
    <property type="component" value="Unassembled WGS sequence"/>
</dbReference>
<proteinExistence type="predicted"/>
<comment type="caution">
    <text evidence="2">The sequence shown here is derived from an EMBL/GenBank/DDBJ whole genome shotgun (WGS) entry which is preliminary data.</text>
</comment>
<feature type="region of interest" description="Disordered" evidence="1">
    <location>
        <begin position="230"/>
        <end position="254"/>
    </location>
</feature>
<evidence type="ECO:0000313" key="3">
    <source>
        <dbReference type="Proteomes" id="UP001175227"/>
    </source>
</evidence>